<reference evidence="4" key="1">
    <citation type="submission" date="2021-02" db="EMBL/GenBank/DDBJ databases">
        <authorList>
            <person name="Nowell W R."/>
        </authorList>
    </citation>
    <scope>NUCLEOTIDE SEQUENCE</scope>
</reference>
<evidence type="ECO:0000259" key="3">
    <source>
        <dbReference type="SMART" id="SM00409"/>
    </source>
</evidence>
<feature type="compositionally biased region" description="Basic and acidic residues" evidence="2">
    <location>
        <begin position="461"/>
        <end position="474"/>
    </location>
</feature>
<proteinExistence type="predicted"/>
<feature type="region of interest" description="Disordered" evidence="2">
    <location>
        <begin position="113"/>
        <end position="145"/>
    </location>
</feature>
<keyword evidence="1" id="KW-0393">Immunoglobulin domain</keyword>
<dbReference type="InterPro" id="IPR013783">
    <property type="entry name" value="Ig-like_fold"/>
</dbReference>
<evidence type="ECO:0000313" key="5">
    <source>
        <dbReference type="Proteomes" id="UP000663860"/>
    </source>
</evidence>
<dbReference type="Pfam" id="PF07679">
    <property type="entry name" value="I-set"/>
    <property type="match status" value="2"/>
</dbReference>
<gene>
    <name evidence="4" type="ORF">IZO911_LOCUS36207</name>
</gene>
<dbReference type="InterPro" id="IPR036179">
    <property type="entry name" value="Ig-like_dom_sf"/>
</dbReference>
<dbReference type="InterPro" id="IPR013098">
    <property type="entry name" value="Ig_I-set"/>
</dbReference>
<feature type="non-terminal residue" evidence="4">
    <location>
        <position position="665"/>
    </location>
</feature>
<dbReference type="PANTHER" id="PTHR14340:SF9">
    <property type="entry name" value="FIBRONECTIN TYPE-III DOMAIN-CONTAINING PROTEIN"/>
    <property type="match status" value="1"/>
</dbReference>
<feature type="domain" description="Immunoglobulin" evidence="3">
    <location>
        <begin position="215"/>
        <end position="303"/>
    </location>
</feature>
<feature type="region of interest" description="Disordered" evidence="2">
    <location>
        <begin position="448"/>
        <end position="492"/>
    </location>
</feature>
<organism evidence="4 5">
    <name type="scientific">Adineta steineri</name>
    <dbReference type="NCBI Taxonomy" id="433720"/>
    <lineage>
        <taxon>Eukaryota</taxon>
        <taxon>Metazoa</taxon>
        <taxon>Spiralia</taxon>
        <taxon>Gnathifera</taxon>
        <taxon>Rotifera</taxon>
        <taxon>Eurotatoria</taxon>
        <taxon>Bdelloidea</taxon>
        <taxon>Adinetida</taxon>
        <taxon>Adinetidae</taxon>
        <taxon>Adineta</taxon>
    </lineage>
</organism>
<dbReference type="Gene3D" id="2.60.40.10">
    <property type="entry name" value="Immunoglobulins"/>
    <property type="match status" value="2"/>
</dbReference>
<dbReference type="SUPFAM" id="SSF48726">
    <property type="entry name" value="Immunoglobulin"/>
    <property type="match status" value="2"/>
</dbReference>
<dbReference type="AlphaFoldDB" id="A0A815GMG4"/>
<evidence type="ECO:0000313" key="4">
    <source>
        <dbReference type="EMBL" id="CAF1340589.1"/>
    </source>
</evidence>
<name>A0A815GMG4_9BILA</name>
<comment type="caution">
    <text evidence="4">The sequence shown here is derived from an EMBL/GenBank/DDBJ whole genome shotgun (WGS) entry which is preliminary data.</text>
</comment>
<feature type="domain" description="Immunoglobulin" evidence="3">
    <location>
        <begin position="550"/>
        <end position="638"/>
    </location>
</feature>
<evidence type="ECO:0000256" key="1">
    <source>
        <dbReference type="ARBA" id="ARBA00023319"/>
    </source>
</evidence>
<protein>
    <recommendedName>
        <fullName evidence="3">Immunoglobulin domain-containing protein</fullName>
    </recommendedName>
</protein>
<sequence length="665" mass="74429">RIVQDVLSASLEPAKVTHTEGTVEIIPLASIEKINDIPTISSHTEFCYVESENSEKTPITLAEAEKLQHDAAIEPKEEDSKSTNVQTTLKPCISIENNGDDIVDVSVEKSANKKKKSTISSIQETPNDKKSKAVSKKDTNVSCNSNKKDEAQIIVKKSNDIDQQILSDQDSKSELQKVFDKKKKEPVIIENPMPIDKIQSIEQELIQPKFSLRLKPTITIDRDEKLQLEVHFTGQPEPIATWYFKSDILLCSSNIHVIQSHNTDKFYSTLTIQKINSDYDGKFKVIIKNKLGEAVSATQVNVKRESLSVPIQTDLLPLATMPDQTKNIDEQRVPDRIVQDVLSASLEPAKVTHTEGTVEIIPLASIEKINDIPTINNHTEFCYVESENSEKTPITLAEAEKLQHDAAIEPKEEDSKLTNVQTTLKPCTSIENNGDDIVDVSIEKSANKKKKSTISSIQETPNDKKSKPVCKKDTSVSCNSNKKDEAQITAKKSNDIDQQILSDQDSKSELQKIFDKKKKEPIITENPMPIDKIQSIEQELIQPKFSLRLKPTITIDHDDKLQLEVHFTGQPEPIATWYFKSDILLCSSNIHVIQSNNTDKFYSTLTIQKINSDYDGKFKVIIKNKLGEAVSATQVNVKRACIAVQLHTPTKKTNANKTAICPTNE</sequence>
<dbReference type="Proteomes" id="UP000663860">
    <property type="component" value="Unassembled WGS sequence"/>
</dbReference>
<dbReference type="InterPro" id="IPR003599">
    <property type="entry name" value="Ig_sub"/>
</dbReference>
<accession>A0A815GMG4</accession>
<dbReference type="SMART" id="SM00409">
    <property type="entry name" value="IG"/>
    <property type="match status" value="2"/>
</dbReference>
<dbReference type="EMBL" id="CAJNOE010000823">
    <property type="protein sequence ID" value="CAF1340589.1"/>
    <property type="molecule type" value="Genomic_DNA"/>
</dbReference>
<dbReference type="PANTHER" id="PTHR14340">
    <property type="entry name" value="MICROFIBRIL-ASSOCIATED GLYCOPROTEIN 3"/>
    <property type="match status" value="1"/>
</dbReference>
<feature type="compositionally biased region" description="Basic and acidic residues" evidence="2">
    <location>
        <begin position="126"/>
        <end position="139"/>
    </location>
</feature>
<evidence type="ECO:0000256" key="2">
    <source>
        <dbReference type="SAM" id="MobiDB-lite"/>
    </source>
</evidence>